<dbReference type="CDD" id="cd00257">
    <property type="entry name" value="beta-trefoil_FSCN-like"/>
    <property type="match status" value="2"/>
</dbReference>
<dbReference type="AlphaFoldDB" id="A0A1W1I6X1"/>
<dbReference type="Proteomes" id="UP000192042">
    <property type="component" value="Chromosome I"/>
</dbReference>
<feature type="chain" id="PRO_5012529062" description="Ricin B lectin domain-containing protein" evidence="2">
    <location>
        <begin position="24"/>
        <end position="399"/>
    </location>
</feature>
<keyword evidence="2" id="KW-0732">Signal</keyword>
<organism evidence="3 4">
    <name type="scientific">Nitrospira japonica</name>
    <dbReference type="NCBI Taxonomy" id="1325564"/>
    <lineage>
        <taxon>Bacteria</taxon>
        <taxon>Pseudomonadati</taxon>
        <taxon>Nitrospirota</taxon>
        <taxon>Nitrospiria</taxon>
        <taxon>Nitrospirales</taxon>
        <taxon>Nitrospiraceae</taxon>
        <taxon>Nitrospira</taxon>
    </lineage>
</organism>
<dbReference type="EMBL" id="LT828648">
    <property type="protein sequence ID" value="SLM48744.1"/>
    <property type="molecule type" value="Genomic_DNA"/>
</dbReference>
<dbReference type="RefSeq" id="WP_080887081.1">
    <property type="nucleotide sequence ID" value="NZ_LT828648.1"/>
</dbReference>
<dbReference type="SUPFAM" id="SSF50405">
    <property type="entry name" value="Actin-crosslinking proteins"/>
    <property type="match status" value="2"/>
</dbReference>
<accession>A0A1W1I6X1</accession>
<dbReference type="OrthoDB" id="9783748at2"/>
<name>A0A1W1I6X1_9BACT</name>
<feature type="region of interest" description="Disordered" evidence="1">
    <location>
        <begin position="28"/>
        <end position="75"/>
    </location>
</feature>
<keyword evidence="4" id="KW-1185">Reference proteome</keyword>
<gene>
    <name evidence="3" type="ORF">NSJP_2577</name>
</gene>
<dbReference type="KEGG" id="nja:NSJP_2577"/>
<evidence type="ECO:0000313" key="4">
    <source>
        <dbReference type="Proteomes" id="UP000192042"/>
    </source>
</evidence>
<reference evidence="3 4" key="1">
    <citation type="submission" date="2017-03" db="EMBL/GenBank/DDBJ databases">
        <authorList>
            <person name="Afonso C.L."/>
            <person name="Miller P.J."/>
            <person name="Scott M.A."/>
            <person name="Spackman E."/>
            <person name="Goraichik I."/>
            <person name="Dimitrov K.M."/>
            <person name="Suarez D.L."/>
            <person name="Swayne D.E."/>
        </authorList>
    </citation>
    <scope>NUCLEOTIDE SEQUENCE [LARGE SCALE GENOMIC DNA]</scope>
    <source>
        <strain evidence="3">Genome sequencing of Nitrospira japonica strain NJ11</strain>
    </source>
</reference>
<evidence type="ECO:0000256" key="2">
    <source>
        <dbReference type="SAM" id="SignalP"/>
    </source>
</evidence>
<feature type="signal peptide" evidence="2">
    <location>
        <begin position="1"/>
        <end position="23"/>
    </location>
</feature>
<evidence type="ECO:0000256" key="1">
    <source>
        <dbReference type="SAM" id="MobiDB-lite"/>
    </source>
</evidence>
<dbReference type="Gene3D" id="2.80.10.50">
    <property type="match status" value="3"/>
</dbReference>
<evidence type="ECO:0008006" key="5">
    <source>
        <dbReference type="Google" id="ProtNLM"/>
    </source>
</evidence>
<evidence type="ECO:0000313" key="3">
    <source>
        <dbReference type="EMBL" id="SLM48744.1"/>
    </source>
</evidence>
<sequence>MQHARPVSIFVAGILVFNLAACATESTPSVSQDAQAVSTTDTNPQPGQLPDSDIQERGLSPRLKPSVGSQIPSRPIQLAPTPLPGAFAIQTFNQNFVTAVDGGGRTTNVLHTDARGIGAWEQFKLLGGSGFGGQYAFQTMKGTYLTAVNGGGLSNAVLPNGQPTDPLHTDATQVQSWETFKIVLDQYGWRNAIQTVNGHYLTAVGAGGKTTDAFHTDAVKPNSWEQFYLWKCGDLGSGYQYAISALNGPSGVLFAYGGGGHVATHPDIVVTGALGVLSDYNARPQPFDNAWQRFRLIRQGDGSYALQTSNGINYVTAVKGGGLPHGTISYDSLVTDRTQVQAWETFRFVEHGACTYVIQTVGGYYLGKSTAAPGTALGWFATNVQDINAATKFRLLMVF</sequence>
<protein>
    <recommendedName>
        <fullName evidence="5">Ricin B lectin domain-containing protein</fullName>
    </recommendedName>
</protein>
<dbReference type="InterPro" id="IPR008999">
    <property type="entry name" value="Actin-crosslinking"/>
</dbReference>
<feature type="compositionally biased region" description="Polar residues" evidence="1">
    <location>
        <begin position="28"/>
        <end position="46"/>
    </location>
</feature>
<dbReference type="STRING" id="1325564.NSJP_2577"/>
<proteinExistence type="predicted"/>